<gene>
    <name evidence="5" type="ORF">ABIE13_001642</name>
</gene>
<dbReference type="PANTHER" id="PTHR42659:SF2">
    <property type="entry name" value="XANTHINE DEHYDROGENASE SUBUNIT C-RELATED"/>
    <property type="match status" value="1"/>
</dbReference>
<name>A0ABV2Q670_9BURK</name>
<keyword evidence="1" id="KW-0285">Flavoprotein</keyword>
<dbReference type="SUPFAM" id="SSF55447">
    <property type="entry name" value="CO dehydrogenase flavoprotein C-terminal domain-like"/>
    <property type="match status" value="1"/>
</dbReference>
<evidence type="ECO:0000256" key="3">
    <source>
        <dbReference type="ARBA" id="ARBA00023002"/>
    </source>
</evidence>
<dbReference type="PROSITE" id="PS51387">
    <property type="entry name" value="FAD_PCMH"/>
    <property type="match status" value="1"/>
</dbReference>
<dbReference type="InterPro" id="IPR036683">
    <property type="entry name" value="CO_DH_flav_C_dom_sf"/>
</dbReference>
<reference evidence="5 6" key="1">
    <citation type="submission" date="2024-06" db="EMBL/GenBank/DDBJ databases">
        <title>Sorghum-associated microbial communities from plants grown in Nebraska, USA.</title>
        <authorList>
            <person name="Schachtman D."/>
        </authorList>
    </citation>
    <scope>NUCLEOTIDE SEQUENCE [LARGE SCALE GENOMIC DNA]</scope>
    <source>
        <strain evidence="5 6">2709</strain>
    </source>
</reference>
<dbReference type="InterPro" id="IPR036318">
    <property type="entry name" value="FAD-bd_PCMH-like_sf"/>
</dbReference>
<dbReference type="RefSeq" id="WP_354442609.1">
    <property type="nucleotide sequence ID" value="NZ_JBEPSH010000003.1"/>
</dbReference>
<protein>
    <submittedName>
        <fullName evidence="5">Carbon-monoxide dehydrogenase medium subunit</fullName>
        <ecNumber evidence="5">1.2.5.3</ecNumber>
    </submittedName>
</protein>
<dbReference type="Pfam" id="PF03450">
    <property type="entry name" value="CO_deh_flav_C"/>
    <property type="match status" value="1"/>
</dbReference>
<dbReference type="Pfam" id="PF00941">
    <property type="entry name" value="FAD_binding_5"/>
    <property type="match status" value="1"/>
</dbReference>
<feature type="domain" description="FAD-binding PCMH-type" evidence="4">
    <location>
        <begin position="1"/>
        <end position="177"/>
    </location>
</feature>
<keyword evidence="6" id="KW-1185">Reference proteome</keyword>
<evidence type="ECO:0000259" key="4">
    <source>
        <dbReference type="PROSITE" id="PS51387"/>
    </source>
</evidence>
<dbReference type="Gene3D" id="3.30.43.10">
    <property type="entry name" value="Uridine Diphospho-n-acetylenolpyruvylglucosamine Reductase, domain 2"/>
    <property type="match status" value="1"/>
</dbReference>
<dbReference type="InterPro" id="IPR016167">
    <property type="entry name" value="FAD-bd_PCMH_sub1"/>
</dbReference>
<comment type="caution">
    <text evidence="5">The sequence shown here is derived from an EMBL/GenBank/DDBJ whole genome shotgun (WGS) entry which is preliminary data.</text>
</comment>
<dbReference type="PANTHER" id="PTHR42659">
    <property type="entry name" value="XANTHINE DEHYDROGENASE SUBUNIT C-RELATED"/>
    <property type="match status" value="1"/>
</dbReference>
<evidence type="ECO:0000313" key="6">
    <source>
        <dbReference type="Proteomes" id="UP001549320"/>
    </source>
</evidence>
<dbReference type="Gene3D" id="3.30.465.10">
    <property type="match status" value="1"/>
</dbReference>
<dbReference type="InterPro" id="IPR051312">
    <property type="entry name" value="Diverse_Substr_Oxidored"/>
</dbReference>
<sequence>MTPFEYLLPYSLDEALSLLDPEDPGIRPVSGGTAIMLMMKAGVLTPTRLVSLHKIGDQHAAIQRNAAGELLIGGMARLADIERHPTVREKCPLLSQALRGVANPRVRAVATIGGNLSHADPHLDMPPVLSALSARVVITGPDGIRTVNAEDFCTGYYETVVKRDELVTQIIVPAQAGPGAYLKLTTRAAHDWPALGIALVLKVADGKVLSSNIFTGAATDRPTRLLQAQSVLEQQGLAETALRAAGEAAVAETTLMEDAHGSVAYKSQLLRIALPRAIDNALRHSRSHA</sequence>
<accession>A0ABV2Q670</accession>
<dbReference type="GO" id="GO:0008805">
    <property type="term" value="F:carbon-monoxide oxygenase activity"/>
    <property type="evidence" value="ECO:0007669"/>
    <property type="project" value="UniProtKB-EC"/>
</dbReference>
<dbReference type="EMBL" id="JBEPSH010000003">
    <property type="protein sequence ID" value="MET4576533.1"/>
    <property type="molecule type" value="Genomic_DNA"/>
</dbReference>
<dbReference type="InterPro" id="IPR016166">
    <property type="entry name" value="FAD-bd_PCMH"/>
</dbReference>
<dbReference type="Gene3D" id="3.30.390.50">
    <property type="entry name" value="CO dehydrogenase flavoprotein, C-terminal domain"/>
    <property type="match status" value="1"/>
</dbReference>
<dbReference type="SMART" id="SM01092">
    <property type="entry name" value="CO_deh_flav_C"/>
    <property type="match status" value="1"/>
</dbReference>
<evidence type="ECO:0000313" key="5">
    <source>
        <dbReference type="EMBL" id="MET4576533.1"/>
    </source>
</evidence>
<dbReference type="EC" id="1.2.5.3" evidence="5"/>
<evidence type="ECO:0000256" key="1">
    <source>
        <dbReference type="ARBA" id="ARBA00022630"/>
    </source>
</evidence>
<organism evidence="5 6">
    <name type="scientific">Ottowia thiooxydans</name>
    <dbReference type="NCBI Taxonomy" id="219182"/>
    <lineage>
        <taxon>Bacteria</taxon>
        <taxon>Pseudomonadati</taxon>
        <taxon>Pseudomonadota</taxon>
        <taxon>Betaproteobacteria</taxon>
        <taxon>Burkholderiales</taxon>
        <taxon>Comamonadaceae</taxon>
        <taxon>Ottowia</taxon>
    </lineage>
</organism>
<dbReference type="SUPFAM" id="SSF56176">
    <property type="entry name" value="FAD-binding/transporter-associated domain-like"/>
    <property type="match status" value="1"/>
</dbReference>
<dbReference type="Proteomes" id="UP001549320">
    <property type="component" value="Unassembled WGS sequence"/>
</dbReference>
<keyword evidence="3 5" id="KW-0560">Oxidoreductase</keyword>
<dbReference type="InterPro" id="IPR016169">
    <property type="entry name" value="FAD-bd_PCMH_sub2"/>
</dbReference>
<dbReference type="InterPro" id="IPR002346">
    <property type="entry name" value="Mopterin_DH_FAD-bd"/>
</dbReference>
<proteinExistence type="predicted"/>
<keyword evidence="2" id="KW-0274">FAD</keyword>
<dbReference type="InterPro" id="IPR005107">
    <property type="entry name" value="CO_DH_flav_C"/>
</dbReference>
<evidence type="ECO:0000256" key="2">
    <source>
        <dbReference type="ARBA" id="ARBA00022827"/>
    </source>
</evidence>